<accession>A0AAW6LRK8</accession>
<dbReference type="AlphaFoldDB" id="A0AAW6LRK8"/>
<sequence length="107" mass="12507">MSSEQCEGFSNWATWKMYHVVSNIESVYDDFMSVVNRIPWWDDEDNTWNDVNKAVASLTGMFCEVFTSHDEWERGTLFTEIDIQELVESELEEINSNNGRDKRAGLE</sequence>
<name>A0AAW6LRK8_RHOSG</name>
<evidence type="ECO:0000313" key="1">
    <source>
        <dbReference type="EMBL" id="MDE8648106.1"/>
    </source>
</evidence>
<proteinExistence type="predicted"/>
<gene>
    <name evidence="1" type="ORF">PXH69_24370</name>
</gene>
<protein>
    <submittedName>
        <fullName evidence="1">Uncharacterized protein</fullName>
    </submittedName>
</protein>
<comment type="caution">
    <text evidence="1">The sequence shown here is derived from an EMBL/GenBank/DDBJ whole genome shotgun (WGS) entry which is preliminary data.</text>
</comment>
<evidence type="ECO:0000313" key="2">
    <source>
        <dbReference type="Proteomes" id="UP001217325"/>
    </source>
</evidence>
<dbReference type="RefSeq" id="WP_275232343.1">
    <property type="nucleotide sequence ID" value="NZ_JARDXE010000017.1"/>
</dbReference>
<organism evidence="1 2">
    <name type="scientific">Rhodococcus qingshengii</name>
    <dbReference type="NCBI Taxonomy" id="334542"/>
    <lineage>
        <taxon>Bacteria</taxon>
        <taxon>Bacillati</taxon>
        <taxon>Actinomycetota</taxon>
        <taxon>Actinomycetes</taxon>
        <taxon>Mycobacteriales</taxon>
        <taxon>Nocardiaceae</taxon>
        <taxon>Rhodococcus</taxon>
        <taxon>Rhodococcus erythropolis group</taxon>
    </lineage>
</organism>
<dbReference type="Proteomes" id="UP001217325">
    <property type="component" value="Unassembled WGS sequence"/>
</dbReference>
<dbReference type="EMBL" id="JARDXE010000017">
    <property type="protein sequence ID" value="MDE8648106.1"/>
    <property type="molecule type" value="Genomic_DNA"/>
</dbReference>
<reference evidence="1" key="1">
    <citation type="submission" date="2023-02" db="EMBL/GenBank/DDBJ databases">
        <title>A novel hydrolase synthesized by Rhodococcus erythropolis HQ is responsible for the detoxification of Zearalenone.</title>
        <authorList>
            <person name="Hu J."/>
            <person name="Xu J."/>
        </authorList>
    </citation>
    <scope>NUCLEOTIDE SEQUENCE</scope>
    <source>
        <strain evidence="1">HQ</strain>
    </source>
</reference>